<name>A0ABP0JCV7_9DINO</name>
<organism evidence="1 2">
    <name type="scientific">Durusdinium trenchii</name>
    <dbReference type="NCBI Taxonomy" id="1381693"/>
    <lineage>
        <taxon>Eukaryota</taxon>
        <taxon>Sar</taxon>
        <taxon>Alveolata</taxon>
        <taxon>Dinophyceae</taxon>
        <taxon>Suessiales</taxon>
        <taxon>Symbiodiniaceae</taxon>
        <taxon>Durusdinium</taxon>
    </lineage>
</organism>
<evidence type="ECO:0000313" key="2">
    <source>
        <dbReference type="Proteomes" id="UP001642484"/>
    </source>
</evidence>
<keyword evidence="2" id="KW-1185">Reference proteome</keyword>
<gene>
    <name evidence="1" type="ORF">CCMP2556_LOCUS10770</name>
</gene>
<dbReference type="EMBL" id="CAXAMN010005091">
    <property type="protein sequence ID" value="CAK9012235.1"/>
    <property type="molecule type" value="Genomic_DNA"/>
</dbReference>
<accession>A0ABP0JCV7</accession>
<reference evidence="1 2" key="1">
    <citation type="submission" date="2024-02" db="EMBL/GenBank/DDBJ databases">
        <authorList>
            <person name="Chen Y."/>
            <person name="Shah S."/>
            <person name="Dougan E. K."/>
            <person name="Thang M."/>
            <person name="Chan C."/>
        </authorList>
    </citation>
    <scope>NUCLEOTIDE SEQUENCE [LARGE SCALE GENOMIC DNA]</scope>
</reference>
<sequence length="74" mass="8767">MMPSPKGEVVSFNFWYPPPTWFHGDLAKGQITWDRPLFGVRRVLYQRCVEDIRGWLLLYARNTSSLRTKCIKVH</sequence>
<protein>
    <submittedName>
        <fullName evidence="1">Uncharacterized protein</fullName>
    </submittedName>
</protein>
<comment type="caution">
    <text evidence="1">The sequence shown here is derived from an EMBL/GenBank/DDBJ whole genome shotgun (WGS) entry which is preliminary data.</text>
</comment>
<dbReference type="Proteomes" id="UP001642484">
    <property type="component" value="Unassembled WGS sequence"/>
</dbReference>
<evidence type="ECO:0000313" key="1">
    <source>
        <dbReference type="EMBL" id="CAK9012235.1"/>
    </source>
</evidence>
<proteinExistence type="predicted"/>